<dbReference type="AlphaFoldDB" id="A0A167ISD2"/>
<dbReference type="Proteomes" id="UP000076738">
    <property type="component" value="Unassembled WGS sequence"/>
</dbReference>
<keyword evidence="2" id="KW-1185">Reference proteome</keyword>
<reference evidence="1 2" key="1">
    <citation type="journal article" date="2016" name="Mol. Biol. Evol.">
        <title>Comparative Genomics of Early-Diverging Mushroom-Forming Fungi Provides Insights into the Origins of Lignocellulose Decay Capabilities.</title>
        <authorList>
            <person name="Nagy L.G."/>
            <person name="Riley R."/>
            <person name="Tritt A."/>
            <person name="Adam C."/>
            <person name="Daum C."/>
            <person name="Floudas D."/>
            <person name="Sun H."/>
            <person name="Yadav J.S."/>
            <person name="Pangilinan J."/>
            <person name="Larsson K.H."/>
            <person name="Matsuura K."/>
            <person name="Barry K."/>
            <person name="Labutti K."/>
            <person name="Kuo R."/>
            <person name="Ohm R.A."/>
            <person name="Bhattacharya S.S."/>
            <person name="Shirouzu T."/>
            <person name="Yoshinaga Y."/>
            <person name="Martin F.M."/>
            <person name="Grigoriev I.V."/>
            <person name="Hibbett D.S."/>
        </authorList>
    </citation>
    <scope>NUCLEOTIDE SEQUENCE [LARGE SCALE GENOMIC DNA]</scope>
    <source>
        <strain evidence="1 2">TUFC12733</strain>
    </source>
</reference>
<gene>
    <name evidence="1" type="ORF">CALVIDRAFT_567012</name>
</gene>
<dbReference type="STRING" id="1330018.A0A167ISD2"/>
<evidence type="ECO:0000313" key="2">
    <source>
        <dbReference type="Proteomes" id="UP000076738"/>
    </source>
</evidence>
<organism evidence="1 2">
    <name type="scientific">Calocera viscosa (strain TUFC12733)</name>
    <dbReference type="NCBI Taxonomy" id="1330018"/>
    <lineage>
        <taxon>Eukaryota</taxon>
        <taxon>Fungi</taxon>
        <taxon>Dikarya</taxon>
        <taxon>Basidiomycota</taxon>
        <taxon>Agaricomycotina</taxon>
        <taxon>Dacrymycetes</taxon>
        <taxon>Dacrymycetales</taxon>
        <taxon>Dacrymycetaceae</taxon>
        <taxon>Calocera</taxon>
    </lineage>
</organism>
<protein>
    <submittedName>
        <fullName evidence="1">Uncharacterized protein</fullName>
    </submittedName>
</protein>
<accession>A0A167ISD2</accession>
<name>A0A167ISD2_CALVF</name>
<dbReference type="EMBL" id="KV417306">
    <property type="protein sequence ID" value="KZO92912.1"/>
    <property type="molecule type" value="Genomic_DNA"/>
</dbReference>
<evidence type="ECO:0000313" key="1">
    <source>
        <dbReference type="EMBL" id="KZO92912.1"/>
    </source>
</evidence>
<proteinExistence type="predicted"/>
<sequence length="153" mass="17930">MGGWPDYQLEESFWEGVKDLFERDKTLLFSRHTRLDVVEVRSRISISADALQSIAILEAARLPHLRYFTWGYLPAWDQYEEAPNAQKNWAKGAALHRFARAYQALGLPLTSITVYHPLRPNDKFYTEYMPEIVSDDFVESYATFTCLDNWVRF</sequence>